<gene>
    <name evidence="1" type="ORF">DSO57_1018765</name>
</gene>
<proteinExistence type="predicted"/>
<organism evidence="1 2">
    <name type="scientific">Entomophthora muscae</name>
    <dbReference type="NCBI Taxonomy" id="34485"/>
    <lineage>
        <taxon>Eukaryota</taxon>
        <taxon>Fungi</taxon>
        <taxon>Fungi incertae sedis</taxon>
        <taxon>Zoopagomycota</taxon>
        <taxon>Entomophthoromycotina</taxon>
        <taxon>Entomophthoromycetes</taxon>
        <taxon>Entomophthorales</taxon>
        <taxon>Entomophthoraceae</taxon>
        <taxon>Entomophthora</taxon>
    </lineage>
</organism>
<dbReference type="EMBL" id="QTSX02002212">
    <property type="protein sequence ID" value="KAJ9077223.1"/>
    <property type="molecule type" value="Genomic_DNA"/>
</dbReference>
<sequence length="83" mass="9444">MEYKYLWIDNICFSLQLDSVIVDQGPTGRVSIQRALSKQYHYQELMTSNNKKTINACTKELLTSHSFNSPMDTHLTCLAACSP</sequence>
<accession>A0ACC2TRP8</accession>
<reference evidence="1" key="1">
    <citation type="submission" date="2022-04" db="EMBL/GenBank/DDBJ databases">
        <title>Genome of the entomopathogenic fungus Entomophthora muscae.</title>
        <authorList>
            <person name="Elya C."/>
            <person name="Lovett B.R."/>
            <person name="Lee E."/>
            <person name="Macias A.M."/>
            <person name="Hajek A.E."/>
            <person name="De Bivort B.L."/>
            <person name="Kasson M.T."/>
            <person name="De Fine Licht H.H."/>
            <person name="Stajich J.E."/>
        </authorList>
    </citation>
    <scope>NUCLEOTIDE SEQUENCE</scope>
    <source>
        <strain evidence="1">Berkeley</strain>
    </source>
</reference>
<name>A0ACC2TRP8_9FUNG</name>
<protein>
    <submittedName>
        <fullName evidence="1">Uncharacterized protein</fullName>
    </submittedName>
</protein>
<comment type="caution">
    <text evidence="1">The sequence shown here is derived from an EMBL/GenBank/DDBJ whole genome shotgun (WGS) entry which is preliminary data.</text>
</comment>
<dbReference type="Proteomes" id="UP001165960">
    <property type="component" value="Unassembled WGS sequence"/>
</dbReference>
<keyword evidence="2" id="KW-1185">Reference proteome</keyword>
<evidence type="ECO:0000313" key="2">
    <source>
        <dbReference type="Proteomes" id="UP001165960"/>
    </source>
</evidence>
<evidence type="ECO:0000313" key="1">
    <source>
        <dbReference type="EMBL" id="KAJ9077223.1"/>
    </source>
</evidence>